<dbReference type="EMBL" id="ML769634">
    <property type="protein sequence ID" value="KAE9391152.1"/>
    <property type="molecule type" value="Genomic_DNA"/>
</dbReference>
<reference evidence="2" key="1">
    <citation type="journal article" date="2019" name="Environ. Microbiol.">
        <title>Fungal ecological strategies reflected in gene transcription - a case study of two litter decomposers.</title>
        <authorList>
            <person name="Barbi F."/>
            <person name="Kohler A."/>
            <person name="Barry K."/>
            <person name="Baskaran P."/>
            <person name="Daum C."/>
            <person name="Fauchery L."/>
            <person name="Ihrmark K."/>
            <person name="Kuo A."/>
            <person name="LaButti K."/>
            <person name="Lipzen A."/>
            <person name="Morin E."/>
            <person name="Grigoriev I.V."/>
            <person name="Henrissat B."/>
            <person name="Lindahl B."/>
            <person name="Martin F."/>
        </authorList>
    </citation>
    <scope>NUCLEOTIDE SEQUENCE</scope>
    <source>
        <strain evidence="2">JB14</strain>
    </source>
</reference>
<evidence type="ECO:0000313" key="3">
    <source>
        <dbReference type="Proteomes" id="UP000799118"/>
    </source>
</evidence>
<feature type="region of interest" description="Disordered" evidence="1">
    <location>
        <begin position="1"/>
        <end position="67"/>
    </location>
</feature>
<gene>
    <name evidence="2" type="ORF">BT96DRAFT_1001577</name>
</gene>
<dbReference type="AlphaFoldDB" id="A0A6A4GZ05"/>
<feature type="compositionally biased region" description="Polar residues" evidence="1">
    <location>
        <begin position="1"/>
        <end position="15"/>
    </location>
</feature>
<accession>A0A6A4GZ05</accession>
<evidence type="ECO:0000256" key="1">
    <source>
        <dbReference type="SAM" id="MobiDB-lite"/>
    </source>
</evidence>
<name>A0A6A4GZ05_9AGAR</name>
<keyword evidence="3" id="KW-1185">Reference proteome</keyword>
<protein>
    <recommendedName>
        <fullName evidence="4">Myb/SANT-like domain-containing protein</fullName>
    </recommendedName>
</protein>
<evidence type="ECO:0000313" key="2">
    <source>
        <dbReference type="EMBL" id="KAE9391152.1"/>
    </source>
</evidence>
<proteinExistence type="predicted"/>
<evidence type="ECO:0008006" key="4">
    <source>
        <dbReference type="Google" id="ProtNLM"/>
    </source>
</evidence>
<sequence length="160" mass="17680">MTRNTAQAAESADSTVHNDKENDSPHPPAPSPKKLPSKPKKPAKSKAKAKDSTQSKPPPKRVIFSAENDNVMVETLLEQKEEGFATDNGGWKDAAFTAVVKALKGRVLQVQFNELQINCELHWIALENALLKVALMHSLNQCQFMVHSIFENYLNCLASV</sequence>
<feature type="compositionally biased region" description="Basic residues" evidence="1">
    <location>
        <begin position="35"/>
        <end position="47"/>
    </location>
</feature>
<organism evidence="2 3">
    <name type="scientific">Gymnopus androsaceus JB14</name>
    <dbReference type="NCBI Taxonomy" id="1447944"/>
    <lineage>
        <taxon>Eukaryota</taxon>
        <taxon>Fungi</taxon>
        <taxon>Dikarya</taxon>
        <taxon>Basidiomycota</taxon>
        <taxon>Agaricomycotina</taxon>
        <taxon>Agaricomycetes</taxon>
        <taxon>Agaricomycetidae</taxon>
        <taxon>Agaricales</taxon>
        <taxon>Marasmiineae</taxon>
        <taxon>Omphalotaceae</taxon>
        <taxon>Gymnopus</taxon>
    </lineage>
</organism>
<dbReference type="Proteomes" id="UP000799118">
    <property type="component" value="Unassembled WGS sequence"/>
</dbReference>